<reference evidence="5" key="1">
    <citation type="journal article" date="2014" name="Int. J. Syst. Evol. Microbiol.">
        <title>Complete genome sequence of Corynebacterium casei LMG S-19264T (=DSM 44701T), isolated from a smear-ripened cheese.</title>
        <authorList>
            <consortium name="US DOE Joint Genome Institute (JGI-PGF)"/>
            <person name="Walter F."/>
            <person name="Albersmeier A."/>
            <person name="Kalinowski J."/>
            <person name="Ruckert C."/>
        </authorList>
    </citation>
    <scope>NUCLEOTIDE SEQUENCE</scope>
    <source>
        <strain evidence="5">JCM 4834</strain>
    </source>
</reference>
<dbReference type="RefSeq" id="WP_150521277.1">
    <property type="nucleotide sequence ID" value="NZ_BMVX01000039.1"/>
</dbReference>
<evidence type="ECO:0000256" key="3">
    <source>
        <dbReference type="ARBA" id="ARBA00023163"/>
    </source>
</evidence>
<reference evidence="6 7" key="2">
    <citation type="submission" date="2017-09" db="EMBL/GenBank/DDBJ databases">
        <authorList>
            <person name="Lee N."/>
            <person name="Cho B.-K."/>
        </authorList>
    </citation>
    <scope>NUCLEOTIDE SEQUENCE [LARGE SCALE GENOMIC DNA]</scope>
    <source>
        <strain evidence="6 7">ATCC 27467</strain>
    </source>
</reference>
<organism evidence="6 7">
    <name type="scientific">Streptomyces subrutilus</name>
    <dbReference type="NCBI Taxonomy" id="36818"/>
    <lineage>
        <taxon>Bacteria</taxon>
        <taxon>Bacillati</taxon>
        <taxon>Actinomycetota</taxon>
        <taxon>Actinomycetes</taxon>
        <taxon>Kitasatosporales</taxon>
        <taxon>Streptomycetaceae</taxon>
        <taxon>Streptomyces</taxon>
    </lineage>
</organism>
<dbReference type="Pfam" id="PF12833">
    <property type="entry name" value="HTH_18"/>
    <property type="match status" value="1"/>
</dbReference>
<reference evidence="5" key="3">
    <citation type="submission" date="2020-09" db="EMBL/GenBank/DDBJ databases">
        <authorList>
            <person name="Sun Q."/>
            <person name="Ohkuma M."/>
        </authorList>
    </citation>
    <scope>NUCLEOTIDE SEQUENCE</scope>
    <source>
        <strain evidence="5">JCM 4834</strain>
    </source>
</reference>
<keyword evidence="1" id="KW-0805">Transcription regulation</keyword>
<keyword evidence="2" id="KW-0238">DNA-binding</keyword>
<dbReference type="OrthoDB" id="3992151at2"/>
<protein>
    <submittedName>
        <fullName evidence="5">AraC family transcriptional regulator</fullName>
    </submittedName>
    <submittedName>
        <fullName evidence="6">Helix-turn-helix domain-containing protein</fullName>
    </submittedName>
</protein>
<dbReference type="PROSITE" id="PS00041">
    <property type="entry name" value="HTH_ARAC_FAMILY_1"/>
    <property type="match status" value="1"/>
</dbReference>
<gene>
    <name evidence="6" type="ORF">CP968_31890</name>
    <name evidence="5" type="ORF">GCM10010371_64080</name>
</gene>
<dbReference type="Gene3D" id="3.40.50.880">
    <property type="match status" value="1"/>
</dbReference>
<dbReference type="InterPro" id="IPR018060">
    <property type="entry name" value="HTH_AraC"/>
</dbReference>
<evidence type="ECO:0000313" key="5">
    <source>
        <dbReference type="EMBL" id="GGZ95353.1"/>
    </source>
</evidence>
<dbReference type="InterPro" id="IPR009057">
    <property type="entry name" value="Homeodomain-like_sf"/>
</dbReference>
<dbReference type="GO" id="GO:0043565">
    <property type="term" value="F:sequence-specific DNA binding"/>
    <property type="evidence" value="ECO:0007669"/>
    <property type="project" value="InterPro"/>
</dbReference>
<dbReference type="EMBL" id="CP023701">
    <property type="protein sequence ID" value="QEU82262.1"/>
    <property type="molecule type" value="Genomic_DNA"/>
</dbReference>
<accession>A0A5P2USG0</accession>
<evidence type="ECO:0000313" key="7">
    <source>
        <dbReference type="Proteomes" id="UP000326831"/>
    </source>
</evidence>
<dbReference type="InterPro" id="IPR002818">
    <property type="entry name" value="DJ-1/PfpI"/>
</dbReference>
<dbReference type="PANTHER" id="PTHR43130">
    <property type="entry name" value="ARAC-FAMILY TRANSCRIPTIONAL REGULATOR"/>
    <property type="match status" value="1"/>
</dbReference>
<dbReference type="CDD" id="cd03137">
    <property type="entry name" value="GATase1_AraC_1"/>
    <property type="match status" value="1"/>
</dbReference>
<evidence type="ECO:0000313" key="6">
    <source>
        <dbReference type="EMBL" id="QEU82262.1"/>
    </source>
</evidence>
<evidence type="ECO:0000256" key="1">
    <source>
        <dbReference type="ARBA" id="ARBA00023015"/>
    </source>
</evidence>
<sequence length="325" mass="34970">MTAHRVVMAVTDDMPIFEAAVPCQVFGVDRPHLADPWYRFAAVPVGNAPVRLSPGFTLAPDARGWSLDEVDTLVVPACTNVHEEPPGELVDVVREAYARGIRILSICSGAFVLAAAGVLDGRRATTHWLHAQELARRHPAVRVDASVLYVEDGGVITSAGTVAGIDACLHVVRVDHGAAVAAELARGLVTPPHRDGAQPQYRRPLPSAPRGDWLAGLMDWADAHLHLPLSAADLAARAHVSVRTVERRFAEALGMSPLRWVLQQRVRRAQQYLETSDRSVGWIAATCGFGGAASLRAHFARIVGMSPSAYRRAFHARADAQPLAG</sequence>
<dbReference type="Pfam" id="PF01965">
    <property type="entry name" value="DJ-1_PfpI"/>
    <property type="match status" value="1"/>
</dbReference>
<dbReference type="KEGG" id="ssub:CP968_31890"/>
<dbReference type="SMART" id="SM00342">
    <property type="entry name" value="HTH_ARAC"/>
    <property type="match status" value="1"/>
</dbReference>
<dbReference type="GO" id="GO:0003700">
    <property type="term" value="F:DNA-binding transcription factor activity"/>
    <property type="evidence" value="ECO:0007669"/>
    <property type="project" value="InterPro"/>
</dbReference>
<dbReference type="AlphaFoldDB" id="A0A5P2USG0"/>
<dbReference type="InterPro" id="IPR018062">
    <property type="entry name" value="HTH_AraC-typ_CS"/>
</dbReference>
<feature type="domain" description="HTH araC/xylS-type" evidence="4">
    <location>
        <begin position="215"/>
        <end position="313"/>
    </location>
</feature>
<dbReference type="Proteomes" id="UP000326831">
    <property type="component" value="Chromosome"/>
</dbReference>
<evidence type="ECO:0000256" key="2">
    <source>
        <dbReference type="ARBA" id="ARBA00023125"/>
    </source>
</evidence>
<dbReference type="InterPro" id="IPR052158">
    <property type="entry name" value="INH-QAR"/>
</dbReference>
<keyword evidence="3" id="KW-0804">Transcription</keyword>
<dbReference type="Proteomes" id="UP000634660">
    <property type="component" value="Unassembled WGS sequence"/>
</dbReference>
<keyword evidence="7" id="KW-1185">Reference proteome</keyword>
<proteinExistence type="predicted"/>
<dbReference type="Gene3D" id="1.10.10.60">
    <property type="entry name" value="Homeodomain-like"/>
    <property type="match status" value="1"/>
</dbReference>
<dbReference type="EMBL" id="BMVX01000039">
    <property type="protein sequence ID" value="GGZ95353.1"/>
    <property type="molecule type" value="Genomic_DNA"/>
</dbReference>
<name>A0A5P2USG0_9ACTN</name>
<dbReference type="PANTHER" id="PTHR43130:SF3">
    <property type="entry name" value="HTH-TYPE TRANSCRIPTIONAL REGULATOR RV1931C"/>
    <property type="match status" value="1"/>
</dbReference>
<dbReference type="InterPro" id="IPR029062">
    <property type="entry name" value="Class_I_gatase-like"/>
</dbReference>
<evidence type="ECO:0000259" key="4">
    <source>
        <dbReference type="PROSITE" id="PS01124"/>
    </source>
</evidence>
<dbReference type="SUPFAM" id="SSF46689">
    <property type="entry name" value="Homeodomain-like"/>
    <property type="match status" value="2"/>
</dbReference>
<dbReference type="SUPFAM" id="SSF52317">
    <property type="entry name" value="Class I glutamine amidotransferase-like"/>
    <property type="match status" value="1"/>
</dbReference>
<dbReference type="PROSITE" id="PS01124">
    <property type="entry name" value="HTH_ARAC_FAMILY_2"/>
    <property type="match status" value="1"/>
</dbReference>